<protein>
    <submittedName>
        <fullName evidence="2">Alveolin domain containing intermediate filament IMC7</fullName>
    </submittedName>
</protein>
<dbReference type="GeneID" id="40312908"/>
<keyword evidence="3" id="KW-1185">Reference proteome</keyword>
<dbReference type="VEuPathDB" id="ToxoDB:BESB_079810"/>
<proteinExistence type="predicted"/>
<sequence length="512" mass="54924">MAFSTSNPAAPVLDKHDMAEPIKPSAEGFPLHADSSPSARKFAEGENAKNFCRVVVRPAKGGEEGKAGEGSKLAASSQALEIQKLLSEQSPATAKRLIFSATKTTTTTCTLTKTVGSGGLNGCVEADGTEKAEAEENAKGPRWFSAAADMVQMGWKATKEALLTHASTAETQADEVEREIARFVPSVQVVDLPLHLSYTVPEVKTRMVHYTFECPARGCSRLVPRAFPVDTPFIVPQFQDVRVPVVMSQTFVPELHESAKIIQVPVARYVPKLVPVDVYVPRPVAVPIKAEELRQVTKSAEVSPELLHQLSVEMNPHLEALNQFNARQAEVFNQVVNKANELAARVEVEPPAPERIEVDAASTGVRSVVDEQGCKRLEVDVGGKDPKSLEVTFNRLQEDVNPDKRNTETVNLTEDVILSVYRDLDGGHLNRFPSGNVGIPMVYRAPEQTALGLKGPSGEPARLASLTDELGDGEGTSATTTGDASLPGAAVGPEESTTTVARPDSAPTPLSD</sequence>
<accession>A0A2A9M6Z1</accession>
<dbReference type="Proteomes" id="UP000224006">
    <property type="component" value="Chromosome VII"/>
</dbReference>
<evidence type="ECO:0000313" key="2">
    <source>
        <dbReference type="EMBL" id="PFH33765.1"/>
    </source>
</evidence>
<name>A0A2A9M6Z1_BESBE</name>
<dbReference type="AlphaFoldDB" id="A0A2A9M6Z1"/>
<dbReference type="EMBL" id="NWUJ01000008">
    <property type="protein sequence ID" value="PFH33765.1"/>
    <property type="molecule type" value="Genomic_DNA"/>
</dbReference>
<evidence type="ECO:0000256" key="1">
    <source>
        <dbReference type="SAM" id="MobiDB-lite"/>
    </source>
</evidence>
<evidence type="ECO:0000313" key="3">
    <source>
        <dbReference type="Proteomes" id="UP000224006"/>
    </source>
</evidence>
<organism evidence="2 3">
    <name type="scientific">Besnoitia besnoiti</name>
    <name type="common">Apicomplexan protozoan</name>
    <dbReference type="NCBI Taxonomy" id="94643"/>
    <lineage>
        <taxon>Eukaryota</taxon>
        <taxon>Sar</taxon>
        <taxon>Alveolata</taxon>
        <taxon>Apicomplexa</taxon>
        <taxon>Conoidasida</taxon>
        <taxon>Coccidia</taxon>
        <taxon>Eucoccidiorida</taxon>
        <taxon>Eimeriorina</taxon>
        <taxon>Sarcocystidae</taxon>
        <taxon>Besnoitia</taxon>
    </lineage>
</organism>
<feature type="region of interest" description="Disordered" evidence="1">
    <location>
        <begin position="453"/>
        <end position="512"/>
    </location>
</feature>
<dbReference type="RefSeq" id="XP_029217774.1">
    <property type="nucleotide sequence ID" value="XM_029366343.1"/>
</dbReference>
<dbReference type="OrthoDB" id="329849at2759"/>
<gene>
    <name evidence="2" type="ORF">BESB_079810</name>
</gene>
<comment type="caution">
    <text evidence="2">The sequence shown here is derived from an EMBL/GenBank/DDBJ whole genome shotgun (WGS) entry which is preliminary data.</text>
</comment>
<dbReference type="KEGG" id="bbes:BESB_079810"/>
<reference evidence="2 3" key="1">
    <citation type="submission" date="2017-09" db="EMBL/GenBank/DDBJ databases">
        <title>Genome sequencing of Besnoitia besnoiti strain Bb-Ger1.</title>
        <authorList>
            <person name="Schares G."/>
            <person name="Venepally P."/>
            <person name="Lorenzi H.A."/>
        </authorList>
    </citation>
    <scope>NUCLEOTIDE SEQUENCE [LARGE SCALE GENOMIC DNA]</scope>
    <source>
        <strain evidence="2 3">Bb-Ger1</strain>
    </source>
</reference>